<proteinExistence type="predicted"/>
<protein>
    <submittedName>
        <fullName evidence="2">Uncharacterized protein</fullName>
    </submittedName>
</protein>
<dbReference type="Proteomes" id="UP000288246">
    <property type="component" value="Unassembled WGS sequence"/>
</dbReference>
<evidence type="ECO:0000256" key="1">
    <source>
        <dbReference type="SAM" id="MobiDB-lite"/>
    </source>
</evidence>
<dbReference type="OrthoDB" id="4828896at2"/>
<feature type="compositionally biased region" description="Polar residues" evidence="1">
    <location>
        <begin position="1"/>
        <end position="12"/>
    </location>
</feature>
<feature type="compositionally biased region" description="Polar residues" evidence="1">
    <location>
        <begin position="25"/>
        <end position="39"/>
    </location>
</feature>
<keyword evidence="3" id="KW-1185">Reference proteome</keyword>
<reference evidence="2 3" key="1">
    <citation type="submission" date="2018-11" db="EMBL/GenBank/DDBJ databases">
        <title>Draft genome sequence of Cellulomonas takizawaensis strain TKZ-21.</title>
        <authorList>
            <person name="Yamamura H."/>
            <person name="Hayashi T."/>
            <person name="Hamada M."/>
            <person name="Serisawa Y."/>
            <person name="Matsuyama K."/>
            <person name="Nakagawa Y."/>
            <person name="Otoguro M."/>
            <person name="Yanagida F."/>
            <person name="Hayakawa M."/>
        </authorList>
    </citation>
    <scope>NUCLEOTIDE SEQUENCE [LARGE SCALE GENOMIC DNA]</scope>
    <source>
        <strain evidence="2 3">TKZ-21</strain>
    </source>
</reference>
<organism evidence="2 3">
    <name type="scientific">Cellulomonas algicola</name>
    <dbReference type="NCBI Taxonomy" id="2071633"/>
    <lineage>
        <taxon>Bacteria</taxon>
        <taxon>Bacillati</taxon>
        <taxon>Actinomycetota</taxon>
        <taxon>Actinomycetes</taxon>
        <taxon>Micrococcales</taxon>
        <taxon>Cellulomonadaceae</taxon>
        <taxon>Cellulomonas</taxon>
    </lineage>
</organism>
<comment type="caution">
    <text evidence="2">The sequence shown here is derived from an EMBL/GenBank/DDBJ whole genome shotgun (WGS) entry which is preliminary data.</text>
</comment>
<feature type="region of interest" description="Disordered" evidence="1">
    <location>
        <begin position="1"/>
        <end position="40"/>
    </location>
</feature>
<evidence type="ECO:0000313" key="3">
    <source>
        <dbReference type="Proteomes" id="UP000288246"/>
    </source>
</evidence>
<accession>A0A401UX56</accession>
<name>A0A401UX56_9CELL</name>
<dbReference type="RefSeq" id="WP_160142825.1">
    <property type="nucleotide sequence ID" value="NZ_BHYL01000059.1"/>
</dbReference>
<gene>
    <name evidence="2" type="ORF">CTKZ_08380</name>
</gene>
<sequence>MKVNPYHSTNPTDPDVYHDHDDCPSGQQIPWQNKRSGTNGYRRCEHCRNKG</sequence>
<evidence type="ECO:0000313" key="2">
    <source>
        <dbReference type="EMBL" id="GCD19276.1"/>
    </source>
</evidence>
<dbReference type="AlphaFoldDB" id="A0A401UX56"/>
<dbReference type="EMBL" id="BHYL01000059">
    <property type="protein sequence ID" value="GCD19276.1"/>
    <property type="molecule type" value="Genomic_DNA"/>
</dbReference>